<organism evidence="2 3">
    <name type="scientific">Proteus faecis</name>
    <dbReference type="NCBI Taxonomy" id="2050967"/>
    <lineage>
        <taxon>Bacteria</taxon>
        <taxon>Pseudomonadati</taxon>
        <taxon>Pseudomonadota</taxon>
        <taxon>Gammaproteobacteria</taxon>
        <taxon>Enterobacterales</taxon>
        <taxon>Morganellaceae</taxon>
        <taxon>Proteus</taxon>
    </lineage>
</organism>
<dbReference type="InterPro" id="IPR040775">
    <property type="entry name" value="Tail_spike_N"/>
</dbReference>
<dbReference type="Pfam" id="PF18668">
    <property type="entry name" value="Tail_spike_N"/>
    <property type="match status" value="1"/>
</dbReference>
<name>A0AAW7CVG1_9GAMM</name>
<sequence>MSTIPTQNPVPSETAKDLKFNSGKIDEFVTSMKNKYIDRFGQEHFTIEGLRWVAQQAISQFGYITLDSFQKGAEITLPNQVLRDEVTGEYYRWDGDLPKSVPVNSTPDNSDGVGVGKWLSVGDASLRNDLERSSGADFIAGGILTRYKKKGSFQNGGTVNNANEALSYSDGFYYINITGSYPVTVDPNSSPNSGWLCVGLLEYFPANYALNFSISENGDMTDNVRKLHAYCNYSGEEAVYYGVKSFSVDSTAEIIISTDVNFNGADVLFIQSELRPEWEFIPAFRVLDPLTPLETIPNDWEPGTLYADRTTIKNNSYEFSEGVICFDTNINFGKRYPTDSVYYKLREVFKVFKGGILNYPIDISIAGGDLGSVLFRKQPNKYLTIKDINIDSSNAPQLQAFSIERNKCNLVGFDFKNNTSVNKSRTIVYLNKVCDIHLSKWSGSGFEGNSASYLLGGDFVANMSITDFGIDGGMPAIGMNVVNGVDVENSHINRFDVHSFLHNVFIDNVTFGVYGVTYGVGGGTLSVKNSTFIKGKVPGRGDFVSLNEFSLITARGDYGGVFYGVLQLSNIAIRLDLSIDLSGGNSTHPYRISAIRFIGSGDFGFYDRKPWAYNISVSDITVEQPSYSFYFDFMVLDFGGGLSSGSLFPDYIKIKNIRFLRSPEAKHQIIPIKFPPYEITYCRSSHNKINGNSNIIISNIKSICSRFRITERMSIGLSPDTSEQTKENRLIPRIEINDSEGISLFYSVNGSIVTIENSEIRDFRTRVEKESSPDITFTGCRFYFVDGSQSQVSNCKVFNSQFNRHSSNTGMIQFGGILASQGNTIRPGVTLANGGNTGITVNSIFMGYLA</sequence>
<dbReference type="GeneID" id="83611266"/>
<protein>
    <recommendedName>
        <fullName evidence="1">Tail spike TSP1/Gp66 N-terminal domain-containing protein</fullName>
    </recommendedName>
</protein>
<reference evidence="2" key="1">
    <citation type="submission" date="2023-06" db="EMBL/GenBank/DDBJ databases">
        <title>Acute promotion of culturable opportunistic pathogens and persistent increase of antibiotic resistance following antibiotic exposure in mouse gut microbiota.</title>
        <authorList>
            <person name="Li L."/>
            <person name="Wang B."/>
            <person name="Sun Y."/>
            <person name="Wang M."/>
            <person name="Xu H."/>
        </authorList>
    </citation>
    <scope>NUCLEOTIDE SEQUENCE</scope>
    <source>
        <strain evidence="2">EPA10_1</strain>
    </source>
</reference>
<evidence type="ECO:0000313" key="3">
    <source>
        <dbReference type="Proteomes" id="UP001224739"/>
    </source>
</evidence>
<feature type="domain" description="Tail spike TSP1/Gp66 N-terminal" evidence="1">
    <location>
        <begin position="57"/>
        <end position="123"/>
    </location>
</feature>
<comment type="caution">
    <text evidence="2">The sequence shown here is derived from an EMBL/GenBank/DDBJ whole genome shotgun (WGS) entry which is preliminary data.</text>
</comment>
<evidence type="ECO:0000313" key="2">
    <source>
        <dbReference type="EMBL" id="MDL5353585.1"/>
    </source>
</evidence>
<accession>A0AAW7CVG1</accession>
<evidence type="ECO:0000259" key="1">
    <source>
        <dbReference type="Pfam" id="PF18668"/>
    </source>
</evidence>
<dbReference type="EMBL" id="JASVWL010000001">
    <property type="protein sequence ID" value="MDL5353585.1"/>
    <property type="molecule type" value="Genomic_DNA"/>
</dbReference>
<dbReference type="RefSeq" id="WP_286038760.1">
    <property type="nucleotide sequence ID" value="NZ_JASVWJ010000001.1"/>
</dbReference>
<gene>
    <name evidence="2" type="ORF">QSH02_01850</name>
</gene>
<dbReference type="Gene3D" id="2.10.10.80">
    <property type="match status" value="2"/>
</dbReference>
<proteinExistence type="predicted"/>
<dbReference type="AlphaFoldDB" id="A0AAW7CVG1"/>
<dbReference type="Proteomes" id="UP001224739">
    <property type="component" value="Unassembled WGS sequence"/>
</dbReference>